<keyword evidence="2" id="KW-1185">Reference proteome</keyword>
<organism evidence="1 2">
    <name type="scientific">Eleginops maclovinus</name>
    <name type="common">Patagonian blennie</name>
    <name type="synonym">Eleginus maclovinus</name>
    <dbReference type="NCBI Taxonomy" id="56733"/>
    <lineage>
        <taxon>Eukaryota</taxon>
        <taxon>Metazoa</taxon>
        <taxon>Chordata</taxon>
        <taxon>Craniata</taxon>
        <taxon>Vertebrata</taxon>
        <taxon>Euteleostomi</taxon>
        <taxon>Actinopterygii</taxon>
        <taxon>Neopterygii</taxon>
        <taxon>Teleostei</taxon>
        <taxon>Neoteleostei</taxon>
        <taxon>Acanthomorphata</taxon>
        <taxon>Eupercaria</taxon>
        <taxon>Perciformes</taxon>
        <taxon>Notothenioidei</taxon>
        <taxon>Eleginopidae</taxon>
        <taxon>Eleginops</taxon>
    </lineage>
</organism>
<gene>
    <name evidence="1" type="ORF">PBY51_005623</name>
</gene>
<reference evidence="1 2" key="2">
    <citation type="journal article" date="2023" name="Mol. Biol. Evol.">
        <title>Genomics of Secondarily Temperate Adaptation in the Only Non-Antarctic Icefish.</title>
        <authorList>
            <person name="Rivera-Colon A.G."/>
            <person name="Rayamajhi N."/>
            <person name="Minhas B.F."/>
            <person name="Madrigal G."/>
            <person name="Bilyk K.T."/>
            <person name="Yoon V."/>
            <person name="Hune M."/>
            <person name="Gregory S."/>
            <person name="Cheng C.H.C."/>
            <person name="Catchen J.M."/>
        </authorList>
    </citation>
    <scope>NUCLEOTIDE SEQUENCE [LARGE SCALE GENOMIC DNA]</scope>
    <source>
        <strain evidence="1">JMC-PN-2008</strain>
    </source>
</reference>
<name>A0AAN7X0R6_ELEMC</name>
<reference evidence="1 2" key="1">
    <citation type="journal article" date="2023" name="Genes (Basel)">
        <title>Chromosome-Level Genome Assembly and Circadian Gene Repertoire of the Patagonia Blennie Eleginops maclovinus-The Closest Ancestral Proxy of Antarctic Cryonotothenioids.</title>
        <authorList>
            <person name="Cheng C.C."/>
            <person name="Rivera-Colon A.G."/>
            <person name="Minhas B.F."/>
            <person name="Wilson L."/>
            <person name="Rayamajhi N."/>
            <person name="Vargas-Chacoff L."/>
            <person name="Catchen J.M."/>
        </authorList>
    </citation>
    <scope>NUCLEOTIDE SEQUENCE [LARGE SCALE GENOMIC DNA]</scope>
    <source>
        <strain evidence="1">JMC-PN-2008</strain>
    </source>
</reference>
<sequence length="116" mass="13494">MLNRVQKPDLKQRLETGNSPVKLQEVSVGNKVSRCQGVQFVPASLTGTNWSRKHADLREVKAEESQHRFWFWRRCWEYFTVEPCGSKPETGQIIKDLRIGIRVAVRRPARMEISDL</sequence>
<proteinExistence type="predicted"/>
<dbReference type="AlphaFoldDB" id="A0AAN7X0R6"/>
<protein>
    <submittedName>
        <fullName evidence="1">Uncharacterized protein</fullName>
    </submittedName>
</protein>
<evidence type="ECO:0000313" key="1">
    <source>
        <dbReference type="EMBL" id="KAK5855526.1"/>
    </source>
</evidence>
<dbReference type="EMBL" id="JAUZQC010000018">
    <property type="protein sequence ID" value="KAK5855526.1"/>
    <property type="molecule type" value="Genomic_DNA"/>
</dbReference>
<comment type="caution">
    <text evidence="1">The sequence shown here is derived from an EMBL/GenBank/DDBJ whole genome shotgun (WGS) entry which is preliminary data.</text>
</comment>
<dbReference type="Proteomes" id="UP001346869">
    <property type="component" value="Unassembled WGS sequence"/>
</dbReference>
<accession>A0AAN7X0R6</accession>
<evidence type="ECO:0000313" key="2">
    <source>
        <dbReference type="Proteomes" id="UP001346869"/>
    </source>
</evidence>